<organism evidence="1 2">
    <name type="scientific">Natronogracilivirga saccharolytica</name>
    <dbReference type="NCBI Taxonomy" id="2812953"/>
    <lineage>
        <taxon>Bacteria</taxon>
        <taxon>Pseudomonadati</taxon>
        <taxon>Balneolota</taxon>
        <taxon>Balneolia</taxon>
        <taxon>Balneolales</taxon>
        <taxon>Cyclonatronaceae</taxon>
        <taxon>Natronogracilivirga</taxon>
    </lineage>
</organism>
<dbReference type="EMBL" id="JAFIDN010000003">
    <property type="protein sequence ID" value="MBP3192237.1"/>
    <property type="molecule type" value="Genomic_DNA"/>
</dbReference>
<evidence type="ECO:0000313" key="1">
    <source>
        <dbReference type="EMBL" id="MBP3192237.1"/>
    </source>
</evidence>
<comment type="caution">
    <text evidence="1">The sequence shown here is derived from an EMBL/GenBank/DDBJ whole genome shotgun (WGS) entry which is preliminary data.</text>
</comment>
<dbReference type="AlphaFoldDB" id="A0A8J7RSP7"/>
<gene>
    <name evidence="1" type="ORF">NATSA_06155</name>
</gene>
<name>A0A8J7RSP7_9BACT</name>
<accession>A0A8J7RSP7</accession>
<dbReference type="RefSeq" id="WP_210511127.1">
    <property type="nucleotide sequence ID" value="NZ_JAFIDN010000003.1"/>
</dbReference>
<proteinExistence type="predicted"/>
<reference evidence="1" key="1">
    <citation type="submission" date="2021-02" db="EMBL/GenBank/DDBJ databases">
        <title>Natronogracilivirga saccharolytica gen. nov. sp. nov. a new anaerobic, haloalkiliphilic carbohydrate-fermenting bacterium from soda lake and proposing of Cyclonatronumiaceae fam. nov. in the phylum Balneolaeota.</title>
        <authorList>
            <person name="Zhilina T.N."/>
            <person name="Sorokin D.Y."/>
            <person name="Zavarzina D.G."/>
            <person name="Toshchakov S.V."/>
            <person name="Kublanov I.V."/>
        </authorList>
    </citation>
    <scope>NUCLEOTIDE SEQUENCE</scope>
    <source>
        <strain evidence="1">Z-1702</strain>
    </source>
</reference>
<evidence type="ECO:0000313" key="2">
    <source>
        <dbReference type="Proteomes" id="UP000673975"/>
    </source>
</evidence>
<sequence length="492" mass="56255">MSLTYSENREKENLQNFKKVIRDMILLLRNSLQAETVSLHWINHRRDIVVLENYATNLKNVVYQDRVRRNEHFLGNFDTIKSITRLQRDVHFDGKQLDHYTSTVPVSYVYLIPLVYNADTLAITSVESGAKSELNMSDEESVTAYQKALGRLLHNYQELNDLSHQQSEWTEYDDDVDRFSRLDQPFELASELTEQLQKYAGSNGGVMLLARGLKSWNSVLYSAASKFPPPVGLTVQEGTISDQALKSGEPVYYTHVNANPKRISYQEPLCKGATLAVPVMHRQRRQLLALVYSEDLLVFTEAVKHKITNLCRVAGLKLEALFPDLGVEEDVFANKISCYTSDLYKGALNVIRKHQDNYDVPMKTWVGMFAISNISTLRTRYRPDDLLQLQKMVLSAARPQKFGCSGIIGEYSDYVYSFILQSTDESAFDSWIQAVQKEFQHPVSFADDQKIEILLRTGFTELKRGMDPESAIQNSRKAMNEAVKQQKFLSEV</sequence>
<keyword evidence="2" id="KW-1185">Reference proteome</keyword>
<dbReference type="Proteomes" id="UP000673975">
    <property type="component" value="Unassembled WGS sequence"/>
</dbReference>
<protein>
    <submittedName>
        <fullName evidence="1">GAF domain-containing protein</fullName>
    </submittedName>
</protein>